<accession>A0A239WMM9</accession>
<name>A0A239WMM9_9ACTN</name>
<dbReference type="eggNOG" id="COG1610">
    <property type="taxonomic scope" value="Bacteria"/>
</dbReference>
<dbReference type="PANTHER" id="PTHR28055:SF1">
    <property type="entry name" value="ALTERED INHERITANCE OF MITOCHONDRIA PROTEIN 41, MITOCHONDRIAL"/>
    <property type="match status" value="1"/>
</dbReference>
<dbReference type="InterPro" id="IPR023168">
    <property type="entry name" value="GatB_Yqey_C_2"/>
</dbReference>
<protein>
    <submittedName>
        <fullName evidence="1">Uncharacterized conserved protein</fullName>
    </submittedName>
</protein>
<evidence type="ECO:0000313" key="2">
    <source>
        <dbReference type="Proteomes" id="UP000215332"/>
    </source>
</evidence>
<dbReference type="AlphaFoldDB" id="A0A239WMM9"/>
<proteinExistence type="predicted"/>
<dbReference type="PANTHER" id="PTHR28055">
    <property type="entry name" value="ALTERED INHERITANCE OF MITOCHONDRIA PROTEIN 41, MITOCHONDRIAL"/>
    <property type="match status" value="1"/>
</dbReference>
<dbReference type="GO" id="GO:0016884">
    <property type="term" value="F:carbon-nitrogen ligase activity, with glutamine as amido-N-donor"/>
    <property type="evidence" value="ECO:0007669"/>
    <property type="project" value="InterPro"/>
</dbReference>
<dbReference type="Proteomes" id="UP000215332">
    <property type="component" value="Chromosome 1"/>
</dbReference>
<gene>
    <name evidence="1" type="primary">yqeY</name>
    <name evidence="1" type="ORF">SAMEA4412665_01186</name>
</gene>
<dbReference type="InterPro" id="IPR019004">
    <property type="entry name" value="YqeY/Aim41"/>
</dbReference>
<dbReference type="InterPro" id="IPR003789">
    <property type="entry name" value="Asn/Gln_tRNA_amidoTrase-B-like"/>
</dbReference>
<dbReference type="SUPFAM" id="SSF89095">
    <property type="entry name" value="GatB/YqeY motif"/>
    <property type="match status" value="1"/>
</dbReference>
<organism evidence="1 2">
    <name type="scientific">Cutibacterium granulosum</name>
    <dbReference type="NCBI Taxonomy" id="33011"/>
    <lineage>
        <taxon>Bacteria</taxon>
        <taxon>Bacillati</taxon>
        <taxon>Actinomycetota</taxon>
        <taxon>Actinomycetes</taxon>
        <taxon>Propionibacteriales</taxon>
        <taxon>Propionibacteriaceae</taxon>
        <taxon>Cutibacterium</taxon>
    </lineage>
</organism>
<dbReference type="KEGG" id="cgrn:4412665_01186"/>
<reference evidence="1 2" key="1">
    <citation type="submission" date="2017-06" db="EMBL/GenBank/DDBJ databases">
        <authorList>
            <consortium name="Pathogen Informatics"/>
        </authorList>
    </citation>
    <scope>NUCLEOTIDE SEQUENCE [LARGE SCALE GENOMIC DNA]</scope>
    <source>
        <strain evidence="1 2">NCTC11865</strain>
    </source>
</reference>
<evidence type="ECO:0000313" key="1">
    <source>
        <dbReference type="EMBL" id="SNV35128.1"/>
    </source>
</evidence>
<dbReference type="InterPro" id="IPR042184">
    <property type="entry name" value="YqeY/Aim41_N"/>
</dbReference>
<dbReference type="Gene3D" id="1.10.1510.10">
    <property type="entry name" value="Uncharacterised protein YqeY/AIM41 PF09424, N-terminal domain"/>
    <property type="match status" value="1"/>
</dbReference>
<dbReference type="Pfam" id="PF09424">
    <property type="entry name" value="YqeY"/>
    <property type="match status" value="1"/>
</dbReference>
<sequence length="153" mass="16309">MAAVKSQLKSDLVAAMKAHDDMAKSAIRMAISAISAEEVAGDSARELTDDQEQAIITKQVNVRKDSAQAYRDAGRDELAEAEEAELAILQKYLPAQLEESEVRTIIDEEIAKAADGGPATMKLMGSVMKAVQARVMGRFDGKTTAALVKGALS</sequence>
<dbReference type="Gene3D" id="1.10.10.410">
    <property type="match status" value="1"/>
</dbReference>
<dbReference type="EMBL" id="LT906441">
    <property type="protein sequence ID" value="SNV35128.1"/>
    <property type="molecule type" value="Genomic_DNA"/>
</dbReference>